<organism evidence="2 3">
    <name type="scientific">Lentiprolixibacter aurantiacus</name>
    <dbReference type="NCBI Taxonomy" id="2993939"/>
    <lineage>
        <taxon>Bacteria</taxon>
        <taxon>Pseudomonadati</taxon>
        <taxon>Bacteroidota</taxon>
        <taxon>Flavobacteriia</taxon>
        <taxon>Flavobacteriales</taxon>
        <taxon>Flavobacteriaceae</taxon>
        <taxon>Lentiprolixibacter</taxon>
    </lineage>
</organism>
<dbReference type="PANTHER" id="PTHR30383">
    <property type="entry name" value="THIOESTERASE 1/PROTEASE 1/LYSOPHOSPHOLIPASE L1"/>
    <property type="match status" value="1"/>
</dbReference>
<accession>A0AAE3SNG1</accession>
<dbReference type="SUPFAM" id="SSF52266">
    <property type="entry name" value="SGNH hydrolase"/>
    <property type="match status" value="1"/>
</dbReference>
<dbReference type="Gene3D" id="3.40.50.1110">
    <property type="entry name" value="SGNH hydrolase"/>
    <property type="match status" value="1"/>
</dbReference>
<name>A0AAE3SNG1_9FLAO</name>
<protein>
    <submittedName>
        <fullName evidence="2">SGNH/GDSL hydrolase family protein</fullName>
    </submittedName>
</protein>
<evidence type="ECO:0000259" key="1">
    <source>
        <dbReference type="Pfam" id="PF13472"/>
    </source>
</evidence>
<dbReference type="PANTHER" id="PTHR30383:SF5">
    <property type="entry name" value="SGNH HYDROLASE-TYPE ESTERASE DOMAIN-CONTAINING PROTEIN"/>
    <property type="match status" value="1"/>
</dbReference>
<feature type="domain" description="SGNH hydrolase-type esterase" evidence="1">
    <location>
        <begin position="30"/>
        <end position="193"/>
    </location>
</feature>
<evidence type="ECO:0000313" key="3">
    <source>
        <dbReference type="Proteomes" id="UP001207116"/>
    </source>
</evidence>
<dbReference type="AlphaFoldDB" id="A0AAE3SNG1"/>
<comment type="caution">
    <text evidence="2">The sequence shown here is derived from an EMBL/GenBank/DDBJ whole genome shotgun (WGS) entry which is preliminary data.</text>
</comment>
<evidence type="ECO:0000313" key="2">
    <source>
        <dbReference type="EMBL" id="MCX2719490.1"/>
    </source>
</evidence>
<gene>
    <name evidence="2" type="ORF">OO016_07750</name>
</gene>
<keyword evidence="3" id="KW-1185">Reference proteome</keyword>
<dbReference type="Proteomes" id="UP001207116">
    <property type="component" value="Unassembled WGS sequence"/>
</dbReference>
<reference evidence="2" key="1">
    <citation type="submission" date="2022-11" db="EMBL/GenBank/DDBJ databases">
        <title>The characterization of three novel Bacteroidetes species and genomic analysis of their roles in tidal elemental geochemical cycles.</title>
        <authorList>
            <person name="Ma K.-J."/>
        </authorList>
    </citation>
    <scope>NUCLEOTIDE SEQUENCE</scope>
    <source>
        <strain evidence="2">M415</strain>
    </source>
</reference>
<dbReference type="RefSeq" id="WP_266012172.1">
    <property type="nucleotide sequence ID" value="NZ_JAPFQP010000002.1"/>
</dbReference>
<dbReference type="GO" id="GO:0004622">
    <property type="term" value="F:phosphatidylcholine lysophospholipase activity"/>
    <property type="evidence" value="ECO:0007669"/>
    <property type="project" value="TreeGrafter"/>
</dbReference>
<dbReference type="InterPro" id="IPR051532">
    <property type="entry name" value="Ester_Hydrolysis_Enzymes"/>
</dbReference>
<dbReference type="CDD" id="cd04501">
    <property type="entry name" value="SGNH_hydrolase_like_4"/>
    <property type="match status" value="1"/>
</dbReference>
<dbReference type="EMBL" id="JAPFQP010000002">
    <property type="protein sequence ID" value="MCX2719490.1"/>
    <property type="molecule type" value="Genomic_DNA"/>
</dbReference>
<sequence>MAQDWAGLSHFKEANALLAPPVEGEKRVVFMGNSITIGWLSHYPEFFRGKPYVNRGIGGQTTSQMLIRFRQDVISLQPAVVVILAGTNDIAQNNGPISLEDIMANIISMSEMAETNGIKVVLASVLPAADYSWRPGLEPNRKIPKLNSMIKAYSERKGFVYLDYFAAMNDGNNGLRKELGEDGVHPNKAGYKIMAPLTEQAIKEALIKE</sequence>
<keyword evidence="2" id="KW-0378">Hydrolase</keyword>
<dbReference type="Pfam" id="PF13472">
    <property type="entry name" value="Lipase_GDSL_2"/>
    <property type="match status" value="1"/>
</dbReference>
<dbReference type="InterPro" id="IPR013830">
    <property type="entry name" value="SGNH_hydro"/>
</dbReference>
<dbReference type="InterPro" id="IPR036514">
    <property type="entry name" value="SGNH_hydro_sf"/>
</dbReference>
<proteinExistence type="predicted"/>